<dbReference type="InterPro" id="IPR051317">
    <property type="entry name" value="Gfo/Idh/MocA_oxidoreduct"/>
</dbReference>
<dbReference type="GO" id="GO:0000166">
    <property type="term" value="F:nucleotide binding"/>
    <property type="evidence" value="ECO:0007669"/>
    <property type="project" value="InterPro"/>
</dbReference>
<dbReference type="Gene3D" id="3.30.360.10">
    <property type="entry name" value="Dihydrodipicolinate Reductase, domain 2"/>
    <property type="match status" value="1"/>
</dbReference>
<dbReference type="Pfam" id="PF01408">
    <property type="entry name" value="GFO_IDH_MocA"/>
    <property type="match status" value="1"/>
</dbReference>
<evidence type="ECO:0000313" key="5">
    <source>
        <dbReference type="Proteomes" id="UP001172155"/>
    </source>
</evidence>
<dbReference type="EMBL" id="JAUKUD010000007">
    <property type="protein sequence ID" value="KAK0738154.1"/>
    <property type="molecule type" value="Genomic_DNA"/>
</dbReference>
<evidence type="ECO:0000313" key="4">
    <source>
        <dbReference type="EMBL" id="KAK0738154.1"/>
    </source>
</evidence>
<evidence type="ECO:0000259" key="2">
    <source>
        <dbReference type="Pfam" id="PF01408"/>
    </source>
</evidence>
<dbReference type="Proteomes" id="UP001172155">
    <property type="component" value="Unassembled WGS sequence"/>
</dbReference>
<dbReference type="SUPFAM" id="SSF51735">
    <property type="entry name" value="NAD(P)-binding Rossmann-fold domains"/>
    <property type="match status" value="1"/>
</dbReference>
<dbReference type="PANTHER" id="PTHR43708">
    <property type="entry name" value="CONSERVED EXPRESSED OXIDOREDUCTASE (EUROFUNG)"/>
    <property type="match status" value="1"/>
</dbReference>
<keyword evidence="5" id="KW-1185">Reference proteome</keyword>
<dbReference type="PANTHER" id="PTHR43708:SF1">
    <property type="entry name" value="GALACTOSE_LACTOSE METABOLISM REGULATORY PROTEIN GAL80"/>
    <property type="match status" value="1"/>
</dbReference>
<dbReference type="AlphaFoldDB" id="A0AA40EE64"/>
<evidence type="ECO:0000256" key="1">
    <source>
        <dbReference type="SAM" id="MobiDB-lite"/>
    </source>
</evidence>
<dbReference type="InterPro" id="IPR055080">
    <property type="entry name" value="Gal80p-like_C"/>
</dbReference>
<dbReference type="InterPro" id="IPR000683">
    <property type="entry name" value="Gfo/Idh/MocA-like_OxRdtase_N"/>
</dbReference>
<name>A0AA40EE64_9PEZI</name>
<dbReference type="SUPFAM" id="SSF55347">
    <property type="entry name" value="Glyceraldehyde-3-phosphate dehydrogenase-like, C-terminal domain"/>
    <property type="match status" value="1"/>
</dbReference>
<feature type="domain" description="Gal80p-like C-terminal" evidence="3">
    <location>
        <begin position="125"/>
        <end position="276"/>
    </location>
</feature>
<gene>
    <name evidence="4" type="ORF">B0T18DRAFT_440982</name>
</gene>
<comment type="caution">
    <text evidence="4">The sequence shown here is derived from an EMBL/GenBank/DDBJ whole genome shotgun (WGS) entry which is preliminary data.</text>
</comment>
<evidence type="ECO:0000259" key="3">
    <source>
        <dbReference type="Pfam" id="PF22685"/>
    </source>
</evidence>
<feature type="domain" description="Gfo/Idh/MocA-like oxidoreductase N-terminal" evidence="2">
    <location>
        <begin position="43"/>
        <end position="116"/>
    </location>
</feature>
<feature type="region of interest" description="Disordered" evidence="1">
    <location>
        <begin position="1"/>
        <end position="32"/>
    </location>
</feature>
<organism evidence="4 5">
    <name type="scientific">Schizothecium vesticola</name>
    <dbReference type="NCBI Taxonomy" id="314040"/>
    <lineage>
        <taxon>Eukaryota</taxon>
        <taxon>Fungi</taxon>
        <taxon>Dikarya</taxon>
        <taxon>Ascomycota</taxon>
        <taxon>Pezizomycotina</taxon>
        <taxon>Sordariomycetes</taxon>
        <taxon>Sordariomycetidae</taxon>
        <taxon>Sordariales</taxon>
        <taxon>Schizotheciaceae</taxon>
        <taxon>Schizothecium</taxon>
    </lineage>
</organism>
<sequence>MTQVTTLGRGSLGLPRGTNQPQEQDNSTADSARRSIAAHKLPAVVRAYGSATDLAADPDVDLVIVCVNVGKHYELAKPALLGKKDVYVEWPLDATVADARELTDLAREKGVRTAVGLQARSDRLVLKLKELLATNEIGDVVSSTVAASMGLINSIRWTEASAYYLDMATGGNSYHIFLATVILDSFTNVLGPFDASNIHAILKTVNKTTALYDSMKPDSKVVNPAYPVTSPDHILVQGVLASGAVASFAFRKPPSTAVDDVGFRWLITGTKGEIEVTVPEMNWQFADPRMKLRIKKVGEETAREVDYVAGQEDERTGGQIHVALNTARSYDAFAKGDETRFATYESALATHELLQRIVESAGW</sequence>
<feature type="compositionally biased region" description="Polar residues" evidence="1">
    <location>
        <begin position="17"/>
        <end position="30"/>
    </location>
</feature>
<dbReference type="Gene3D" id="3.40.50.720">
    <property type="entry name" value="NAD(P)-binding Rossmann-like Domain"/>
    <property type="match status" value="1"/>
</dbReference>
<reference evidence="4" key="1">
    <citation type="submission" date="2023-06" db="EMBL/GenBank/DDBJ databases">
        <title>Genome-scale phylogeny and comparative genomics of the fungal order Sordariales.</title>
        <authorList>
            <consortium name="Lawrence Berkeley National Laboratory"/>
            <person name="Hensen N."/>
            <person name="Bonometti L."/>
            <person name="Westerberg I."/>
            <person name="Brannstrom I.O."/>
            <person name="Guillou S."/>
            <person name="Cros-Aarteil S."/>
            <person name="Calhoun S."/>
            <person name="Haridas S."/>
            <person name="Kuo A."/>
            <person name="Mondo S."/>
            <person name="Pangilinan J."/>
            <person name="Riley R."/>
            <person name="LaButti K."/>
            <person name="Andreopoulos B."/>
            <person name="Lipzen A."/>
            <person name="Chen C."/>
            <person name="Yanf M."/>
            <person name="Daum C."/>
            <person name="Ng V."/>
            <person name="Clum A."/>
            <person name="Steindorff A."/>
            <person name="Ohm R."/>
            <person name="Martin F."/>
            <person name="Silar P."/>
            <person name="Natvig D."/>
            <person name="Lalanne C."/>
            <person name="Gautier V."/>
            <person name="Ament-velasquez S.L."/>
            <person name="Kruys A."/>
            <person name="Hutchinson M.I."/>
            <person name="Powell A.J."/>
            <person name="Barry K."/>
            <person name="Miller A.N."/>
            <person name="Grigoriev I.V."/>
            <person name="Debuchy R."/>
            <person name="Gladieux P."/>
            <person name="Thoren M.H."/>
            <person name="Johannesson H."/>
        </authorList>
    </citation>
    <scope>NUCLEOTIDE SEQUENCE</scope>
    <source>
        <strain evidence="4">SMH3187-1</strain>
    </source>
</reference>
<protein>
    <recommendedName>
        <fullName evidence="6">Gfo/Idh/MocA-like oxidoreductase N-terminal domain-containing protein</fullName>
    </recommendedName>
</protein>
<accession>A0AA40EE64</accession>
<dbReference type="Pfam" id="PF22685">
    <property type="entry name" value="Gal80p_C-like"/>
    <property type="match status" value="1"/>
</dbReference>
<proteinExistence type="predicted"/>
<evidence type="ECO:0008006" key="6">
    <source>
        <dbReference type="Google" id="ProtNLM"/>
    </source>
</evidence>
<dbReference type="InterPro" id="IPR036291">
    <property type="entry name" value="NAD(P)-bd_dom_sf"/>
</dbReference>